<evidence type="ECO:0000256" key="1">
    <source>
        <dbReference type="SAM" id="MobiDB-lite"/>
    </source>
</evidence>
<feature type="compositionally biased region" description="Basic and acidic residues" evidence="1">
    <location>
        <begin position="1"/>
        <end position="14"/>
    </location>
</feature>
<protein>
    <submittedName>
        <fullName evidence="2">Uncharacterized protein</fullName>
    </submittedName>
</protein>
<organism evidence="2 3">
    <name type="scientific">Mycteria americana</name>
    <name type="common">Wood stork</name>
    <dbReference type="NCBI Taxonomy" id="33587"/>
    <lineage>
        <taxon>Eukaryota</taxon>
        <taxon>Metazoa</taxon>
        <taxon>Chordata</taxon>
        <taxon>Craniata</taxon>
        <taxon>Vertebrata</taxon>
        <taxon>Euteleostomi</taxon>
        <taxon>Archelosauria</taxon>
        <taxon>Archosauria</taxon>
        <taxon>Dinosauria</taxon>
        <taxon>Saurischia</taxon>
        <taxon>Theropoda</taxon>
        <taxon>Coelurosauria</taxon>
        <taxon>Aves</taxon>
        <taxon>Neognathae</taxon>
        <taxon>Neoaves</taxon>
        <taxon>Aequornithes</taxon>
        <taxon>Ciconiiformes</taxon>
        <taxon>Ciconiidae</taxon>
        <taxon>Mycteria</taxon>
    </lineage>
</organism>
<reference evidence="2 3" key="1">
    <citation type="journal article" date="2023" name="J. Hered.">
        <title>Chromosome-level genome of the wood stork (Mycteria americana) provides insight into avian chromosome evolution.</title>
        <authorList>
            <person name="Flamio R. Jr."/>
            <person name="Ramstad K.M."/>
        </authorList>
    </citation>
    <scope>NUCLEOTIDE SEQUENCE [LARGE SCALE GENOMIC DNA]</scope>
    <source>
        <strain evidence="2">JAX WOST 10</strain>
    </source>
</reference>
<dbReference type="EMBL" id="JAUNZN010000011">
    <property type="protein sequence ID" value="KAK4814027.1"/>
    <property type="molecule type" value="Genomic_DNA"/>
</dbReference>
<dbReference type="Proteomes" id="UP001333110">
    <property type="component" value="Unassembled WGS sequence"/>
</dbReference>
<gene>
    <name evidence="2" type="ORF">QYF61_004657</name>
</gene>
<keyword evidence="3" id="KW-1185">Reference proteome</keyword>
<accession>A0AAN7NEA8</accession>
<proteinExistence type="predicted"/>
<name>A0AAN7NEA8_MYCAM</name>
<evidence type="ECO:0000313" key="2">
    <source>
        <dbReference type="EMBL" id="KAK4814027.1"/>
    </source>
</evidence>
<sequence>MWEQEQLKALDPREPGGGPAERAPRAHFSAGSHVFVWVALKLLFGSRAVVNWKPPVQVLAITKKATTDYYHVLLFGSFFFSPPHVRGVLAADVSVMGRMLNPTYPAGSCPWEGIMPDKYKLGEERLESSPAERDLGVLVGSRLNRSQQRALAAERANPILGRIKHGITSRSREGIIPV</sequence>
<dbReference type="AlphaFoldDB" id="A0AAN7NEA8"/>
<feature type="region of interest" description="Disordered" evidence="1">
    <location>
        <begin position="1"/>
        <end position="24"/>
    </location>
</feature>
<comment type="caution">
    <text evidence="2">The sequence shown here is derived from an EMBL/GenBank/DDBJ whole genome shotgun (WGS) entry which is preliminary data.</text>
</comment>
<evidence type="ECO:0000313" key="3">
    <source>
        <dbReference type="Proteomes" id="UP001333110"/>
    </source>
</evidence>